<feature type="region of interest" description="Disordered" evidence="3">
    <location>
        <begin position="37"/>
        <end position="76"/>
    </location>
</feature>
<dbReference type="GO" id="GO:0045324">
    <property type="term" value="P:late endosome to vacuole transport"/>
    <property type="evidence" value="ECO:0007669"/>
    <property type="project" value="TreeGrafter"/>
</dbReference>
<dbReference type="GO" id="GO:0000423">
    <property type="term" value="P:mitophagy"/>
    <property type="evidence" value="ECO:0007669"/>
    <property type="project" value="TreeGrafter"/>
</dbReference>
<protein>
    <submittedName>
        <fullName evidence="6">APG6-domain-containing protein</fullName>
    </submittedName>
</protein>
<accession>A0A6A7C0E2</accession>
<dbReference type="Gene3D" id="6.10.250.3110">
    <property type="match status" value="1"/>
</dbReference>
<evidence type="ECO:0000256" key="2">
    <source>
        <dbReference type="SAM" id="Coils"/>
    </source>
</evidence>
<evidence type="ECO:0000313" key="6">
    <source>
        <dbReference type="EMBL" id="KAF2860981.1"/>
    </source>
</evidence>
<evidence type="ECO:0000313" key="7">
    <source>
        <dbReference type="Proteomes" id="UP000799421"/>
    </source>
</evidence>
<feature type="domain" description="Atg6 BARA" evidence="4">
    <location>
        <begin position="263"/>
        <end position="449"/>
    </location>
</feature>
<dbReference type="GO" id="GO:0000045">
    <property type="term" value="P:autophagosome assembly"/>
    <property type="evidence" value="ECO:0007669"/>
    <property type="project" value="TreeGrafter"/>
</dbReference>
<keyword evidence="7" id="KW-1185">Reference proteome</keyword>
<dbReference type="GO" id="GO:0006995">
    <property type="term" value="P:cellular response to nitrogen starvation"/>
    <property type="evidence" value="ECO:0007669"/>
    <property type="project" value="TreeGrafter"/>
</dbReference>
<dbReference type="GO" id="GO:0034271">
    <property type="term" value="C:phosphatidylinositol 3-kinase complex, class III, type I"/>
    <property type="evidence" value="ECO:0007669"/>
    <property type="project" value="TreeGrafter"/>
</dbReference>
<dbReference type="InterPro" id="IPR038274">
    <property type="entry name" value="Atg6/Beclin_C_sf"/>
</dbReference>
<organism evidence="6 7">
    <name type="scientific">Piedraia hortae CBS 480.64</name>
    <dbReference type="NCBI Taxonomy" id="1314780"/>
    <lineage>
        <taxon>Eukaryota</taxon>
        <taxon>Fungi</taxon>
        <taxon>Dikarya</taxon>
        <taxon>Ascomycota</taxon>
        <taxon>Pezizomycotina</taxon>
        <taxon>Dothideomycetes</taxon>
        <taxon>Dothideomycetidae</taxon>
        <taxon>Capnodiales</taxon>
        <taxon>Piedraiaceae</taxon>
        <taxon>Piedraia</taxon>
    </lineage>
</organism>
<evidence type="ECO:0000259" key="5">
    <source>
        <dbReference type="Pfam" id="PF17675"/>
    </source>
</evidence>
<dbReference type="GO" id="GO:0000407">
    <property type="term" value="C:phagophore assembly site"/>
    <property type="evidence" value="ECO:0007669"/>
    <property type="project" value="TreeGrafter"/>
</dbReference>
<gene>
    <name evidence="6" type="ORF">K470DRAFT_257331</name>
</gene>
<keyword evidence="2" id="KW-0175">Coiled coil</keyword>
<dbReference type="Pfam" id="PF17675">
    <property type="entry name" value="APG6_N"/>
    <property type="match status" value="1"/>
</dbReference>
<dbReference type="OrthoDB" id="20368at2759"/>
<dbReference type="InterPro" id="IPR040455">
    <property type="entry name" value="Atg6_BARA"/>
</dbReference>
<dbReference type="GO" id="GO:0030674">
    <property type="term" value="F:protein-macromolecule adaptor activity"/>
    <property type="evidence" value="ECO:0007669"/>
    <property type="project" value="TreeGrafter"/>
</dbReference>
<dbReference type="InterPro" id="IPR007243">
    <property type="entry name" value="Atg6/Beclin"/>
</dbReference>
<dbReference type="InterPro" id="IPR041691">
    <property type="entry name" value="Atg6/beclin_CC"/>
</dbReference>
<sequence length="453" mass="50429">MTLHCQKCRVELRLDSSLQALNPASFKILSEAAKPAKLQPAELTPRTATAQERRRRYDEVSQQAGPPLYKREVSSSHMAKGDMSFVNVTDSMTGDQVVRSQEYSHPKTDARKMEMATRLFEVLSARSDIDHPICQDCTEILLEGLQERQASAVRERDAYLGFLKQAQQNMPTDEDTKKTRKELEGAQLEEKKALAELEVLEAEKTRMEEELAALEAEAEEVEEAEEKFWRDRNAFAQELADFRQERDSLQAQLSHDSKLLESLQKTNVYNDTFCIGYDGHFGTINGLRLGRLPDHPVDWSEINAALGQTVLLLAVVSEKLGFTIPGYRLVPQGSTSKLILQNPKAVVTGAGKTKGTVHELYNSGHLPFGLHLYGGFDSAMIAFVECVAAVGKHVERTGVKLPYEIQISKDSARVGGMKICLGGVGKEESWTKSCKYLLTCCKFLLALVSRSSA</sequence>
<dbReference type="EMBL" id="MU005976">
    <property type="protein sequence ID" value="KAF2860981.1"/>
    <property type="molecule type" value="Genomic_DNA"/>
</dbReference>
<feature type="coiled-coil region" evidence="2">
    <location>
        <begin position="183"/>
        <end position="252"/>
    </location>
</feature>
<dbReference type="PANTHER" id="PTHR12768">
    <property type="entry name" value="BECLIN 1"/>
    <property type="match status" value="1"/>
</dbReference>
<dbReference type="Gene3D" id="1.10.418.40">
    <property type="entry name" value="Autophagy protein 6/Beclin 1"/>
    <property type="match status" value="1"/>
</dbReference>
<evidence type="ECO:0000259" key="4">
    <source>
        <dbReference type="Pfam" id="PF04111"/>
    </source>
</evidence>
<dbReference type="Proteomes" id="UP000799421">
    <property type="component" value="Unassembled WGS sequence"/>
</dbReference>
<dbReference type="AlphaFoldDB" id="A0A6A7C0E2"/>
<dbReference type="GO" id="GO:0043548">
    <property type="term" value="F:phosphatidylinositol 3-kinase binding"/>
    <property type="evidence" value="ECO:0007669"/>
    <property type="project" value="TreeGrafter"/>
</dbReference>
<evidence type="ECO:0000256" key="3">
    <source>
        <dbReference type="SAM" id="MobiDB-lite"/>
    </source>
</evidence>
<name>A0A6A7C0E2_9PEZI</name>
<reference evidence="6" key="1">
    <citation type="journal article" date="2020" name="Stud. Mycol.">
        <title>101 Dothideomycetes genomes: a test case for predicting lifestyles and emergence of pathogens.</title>
        <authorList>
            <person name="Haridas S."/>
            <person name="Albert R."/>
            <person name="Binder M."/>
            <person name="Bloem J."/>
            <person name="Labutti K."/>
            <person name="Salamov A."/>
            <person name="Andreopoulos B."/>
            <person name="Baker S."/>
            <person name="Barry K."/>
            <person name="Bills G."/>
            <person name="Bluhm B."/>
            <person name="Cannon C."/>
            <person name="Castanera R."/>
            <person name="Culley D."/>
            <person name="Daum C."/>
            <person name="Ezra D."/>
            <person name="Gonzalez J."/>
            <person name="Henrissat B."/>
            <person name="Kuo A."/>
            <person name="Liang C."/>
            <person name="Lipzen A."/>
            <person name="Lutzoni F."/>
            <person name="Magnuson J."/>
            <person name="Mondo S."/>
            <person name="Nolan M."/>
            <person name="Ohm R."/>
            <person name="Pangilinan J."/>
            <person name="Park H.-J."/>
            <person name="Ramirez L."/>
            <person name="Alfaro M."/>
            <person name="Sun H."/>
            <person name="Tritt A."/>
            <person name="Yoshinaga Y."/>
            <person name="Zwiers L.-H."/>
            <person name="Turgeon B."/>
            <person name="Goodwin S."/>
            <person name="Spatafora J."/>
            <person name="Crous P."/>
            <person name="Grigoriev I."/>
        </authorList>
    </citation>
    <scope>NUCLEOTIDE SEQUENCE</scope>
    <source>
        <strain evidence="6">CBS 480.64</strain>
    </source>
</reference>
<proteinExistence type="inferred from homology"/>
<comment type="similarity">
    <text evidence="1">Belongs to the beclin family.</text>
</comment>
<dbReference type="PANTHER" id="PTHR12768:SF4">
    <property type="entry name" value="BECLIN-1"/>
    <property type="match status" value="1"/>
</dbReference>
<dbReference type="Pfam" id="PF04111">
    <property type="entry name" value="APG6"/>
    <property type="match status" value="1"/>
</dbReference>
<feature type="domain" description="Atg6/beclin coiled-coil" evidence="5">
    <location>
        <begin position="132"/>
        <end position="260"/>
    </location>
</feature>
<evidence type="ECO:0000256" key="1">
    <source>
        <dbReference type="ARBA" id="ARBA00005965"/>
    </source>
</evidence>
<dbReference type="GO" id="GO:0034272">
    <property type="term" value="C:phosphatidylinositol 3-kinase complex, class III, type II"/>
    <property type="evidence" value="ECO:0007669"/>
    <property type="project" value="TreeGrafter"/>
</dbReference>